<dbReference type="CDD" id="cd06242">
    <property type="entry name" value="M14-like"/>
    <property type="match status" value="1"/>
</dbReference>
<feature type="domain" description="Peptidase M14" evidence="3">
    <location>
        <begin position="177"/>
        <end position="465"/>
    </location>
</feature>
<dbReference type="EMBL" id="JABWMJ010000002">
    <property type="protein sequence ID" value="NUZ05326.1"/>
    <property type="molecule type" value="Genomic_DNA"/>
</dbReference>
<reference evidence="4 5" key="1">
    <citation type="submission" date="2020-06" db="EMBL/GenBank/DDBJ databases">
        <title>Schlegella sp. ID0723 isolated from air conditioner.</title>
        <authorList>
            <person name="Kim D.Y."/>
            <person name="Kim D.-U."/>
        </authorList>
    </citation>
    <scope>NUCLEOTIDE SEQUENCE [LARGE SCALE GENOMIC DNA]</scope>
    <source>
        <strain evidence="4 5">ID0723</strain>
    </source>
</reference>
<feature type="active site" description="Proton donor/acceptor" evidence="1">
    <location>
        <position position="436"/>
    </location>
</feature>
<comment type="similarity">
    <text evidence="1">Belongs to the peptidase M14 family.</text>
</comment>
<evidence type="ECO:0000256" key="2">
    <source>
        <dbReference type="SAM" id="MobiDB-lite"/>
    </source>
</evidence>
<evidence type="ECO:0000313" key="4">
    <source>
        <dbReference type="EMBL" id="NUZ05326.1"/>
    </source>
</evidence>
<proteinExistence type="inferred from homology"/>
<keyword evidence="5" id="KW-1185">Reference proteome</keyword>
<evidence type="ECO:0000256" key="1">
    <source>
        <dbReference type="PROSITE-ProRule" id="PRU01379"/>
    </source>
</evidence>
<feature type="region of interest" description="Disordered" evidence="2">
    <location>
        <begin position="92"/>
        <end position="112"/>
    </location>
</feature>
<gene>
    <name evidence="4" type="ORF">HQN59_06080</name>
</gene>
<dbReference type="GO" id="GO:0008270">
    <property type="term" value="F:zinc ion binding"/>
    <property type="evidence" value="ECO:0007669"/>
    <property type="project" value="InterPro"/>
</dbReference>
<dbReference type="AlphaFoldDB" id="A0A7Y6NLD0"/>
<dbReference type="InterPro" id="IPR000834">
    <property type="entry name" value="Peptidase_M14"/>
</dbReference>
<dbReference type="PROSITE" id="PS52035">
    <property type="entry name" value="PEPTIDASE_M14"/>
    <property type="match status" value="1"/>
</dbReference>
<accession>A0A7Y6NLD0</accession>
<feature type="compositionally biased region" description="Low complexity" evidence="2">
    <location>
        <begin position="93"/>
        <end position="112"/>
    </location>
</feature>
<dbReference type="SUPFAM" id="SSF53187">
    <property type="entry name" value="Zn-dependent exopeptidases"/>
    <property type="match status" value="1"/>
</dbReference>
<dbReference type="Pfam" id="PF00246">
    <property type="entry name" value="Peptidase_M14"/>
    <property type="match status" value="1"/>
</dbReference>
<organism evidence="4 5">
    <name type="scientific">Piscinibacter koreensis</name>
    <dbReference type="NCBI Taxonomy" id="2742824"/>
    <lineage>
        <taxon>Bacteria</taxon>
        <taxon>Pseudomonadati</taxon>
        <taxon>Pseudomonadota</taxon>
        <taxon>Betaproteobacteria</taxon>
        <taxon>Burkholderiales</taxon>
        <taxon>Sphaerotilaceae</taxon>
        <taxon>Piscinibacter</taxon>
    </lineage>
</organism>
<evidence type="ECO:0000259" key="3">
    <source>
        <dbReference type="PROSITE" id="PS52035"/>
    </source>
</evidence>
<dbReference type="GO" id="GO:0004181">
    <property type="term" value="F:metallocarboxypeptidase activity"/>
    <property type="evidence" value="ECO:0007669"/>
    <property type="project" value="InterPro"/>
</dbReference>
<dbReference type="GO" id="GO:0006508">
    <property type="term" value="P:proteolysis"/>
    <property type="evidence" value="ECO:0007669"/>
    <property type="project" value="InterPro"/>
</dbReference>
<sequence>MHPCARYRPACRRPRSTRACAGGLAPRSRTRWLAEIGLMVALAGCAAAKTPAASSSERAVVPPPLAAPLSGSAPTPLVQPAVRSLAPTTALQASAPPVGGTSAAPAPAPANAPSAPLSVVPAAPAAAAGAAPVVPPSPSVTETAPVAAVLQLPAVQARFPAPSAVYATPGLAPGATRYTSNREVAEFLRELEGASAASGTFATVVAAGTSQRGEPIEALVLARGVGMADVTTTGLAANRRPTVLLIGQQHGDEPAPAEALLVVARQLLSGPLSRLLDRINVVVLPRANPDAAQAGQRLTANGIDANRDHLLLRTSEARAQARLIEHFDPVVIVDAHEYPALGRWLEAFGALPRADALFQFATTANVDPFITRAAEEWFRQPLIASMLLEGLALDWYHTLPDEGPVGAERQVAMGGTRADSARNVQGLRNAVSLLIESRGRGLGPLHLERRVHTHVTALASILASAANRADELVKLRALVDQRVAGLACRGEVLIDAAPTPSEYELTLINPATGADKKVAVGWDSALALTPLKTRRRPCGYWLDDREETAAERLRALGVQILRVDEAGELRAEGYRDAPREPGRRVDAVLAIGSAGANMPSVQTVRALVDAPAGSYYISLEQPLANLVVAALEPDSPVSFVTHGLISSLASVARVLGRPELRMSPIP</sequence>
<protein>
    <submittedName>
        <fullName evidence="4">Peptidase M14</fullName>
    </submittedName>
</protein>
<dbReference type="Proteomes" id="UP000529637">
    <property type="component" value="Unassembled WGS sequence"/>
</dbReference>
<name>A0A7Y6NLD0_9BURK</name>
<evidence type="ECO:0000313" key="5">
    <source>
        <dbReference type="Proteomes" id="UP000529637"/>
    </source>
</evidence>
<dbReference type="Gene3D" id="3.40.630.10">
    <property type="entry name" value="Zn peptidases"/>
    <property type="match status" value="1"/>
</dbReference>
<comment type="caution">
    <text evidence="4">The sequence shown here is derived from an EMBL/GenBank/DDBJ whole genome shotgun (WGS) entry which is preliminary data.</text>
</comment>